<dbReference type="GO" id="GO:0012505">
    <property type="term" value="C:endomembrane system"/>
    <property type="evidence" value="ECO:0007669"/>
    <property type="project" value="TreeGrafter"/>
</dbReference>
<dbReference type="AlphaFoldDB" id="A0AAV2B8A2"/>
<dbReference type="Pfam" id="PF01425">
    <property type="entry name" value="Amidase"/>
    <property type="match status" value="1"/>
</dbReference>
<dbReference type="PANTHER" id="PTHR43372">
    <property type="entry name" value="FATTY-ACID AMIDE HYDROLASE"/>
    <property type="match status" value="1"/>
</dbReference>
<organism evidence="4 5">
    <name type="scientific">Larinioides sclopetarius</name>
    <dbReference type="NCBI Taxonomy" id="280406"/>
    <lineage>
        <taxon>Eukaryota</taxon>
        <taxon>Metazoa</taxon>
        <taxon>Ecdysozoa</taxon>
        <taxon>Arthropoda</taxon>
        <taxon>Chelicerata</taxon>
        <taxon>Arachnida</taxon>
        <taxon>Araneae</taxon>
        <taxon>Araneomorphae</taxon>
        <taxon>Entelegynae</taxon>
        <taxon>Araneoidea</taxon>
        <taxon>Araneidae</taxon>
        <taxon>Larinioides</taxon>
    </lineage>
</organism>
<dbReference type="InterPro" id="IPR036928">
    <property type="entry name" value="AS_sf"/>
</dbReference>
<dbReference type="Gene3D" id="3.90.1300.10">
    <property type="entry name" value="Amidase signature (AS) domain"/>
    <property type="match status" value="1"/>
</dbReference>
<keyword evidence="2" id="KW-0472">Membrane</keyword>
<feature type="active site" description="Charge relay system" evidence="1">
    <location>
        <position position="202"/>
    </location>
</feature>
<gene>
    <name evidence="4" type="ORF">LARSCL_LOCUS17535</name>
</gene>
<evidence type="ECO:0000313" key="4">
    <source>
        <dbReference type="EMBL" id="CAL1292224.1"/>
    </source>
</evidence>
<sequence>MELEIIVYWILHAVFSVLNFMVFSVLFILRGRKGKTVPPVRNPLLLKSATKLAEEIREGKVKSEDVVKAYIDRILEVEPFINGTAERRFEDALKEAREVDLLVASGNNSKEQLAESKPLLGIPLTVKCMFRVKGLLCTSGSKIFENEMAPEDAACVASMKKAGAIVISTTNMSECGTDLETTNKVYGRTCNPYDTNRTCGGSSGGEGALIGAGASVLGIGNDLLCSIRLPAHFTGIFGHKATTGLVSNEGSFPLSRYGPSTEPIENGLNKYLSTGPMCRYAEDLIISMRILSNDDKVKKTFGKKVDFKKLKICYLTECKSYMSASFDKEIITGLKKAVSYFEQNYNVKAKEVEIPSLLDGIRCVLNRFAISAGDIADSLSCGKGLNFNVKVDLLKYLFGKSTLTLMPLLIMNFSYLPIWYREDLKPYYDSMVDQWMAEFDNLLEEDTVLLMPTFPTTAPYNSAILPMIPRSVCTAVFNITGLPATQCPLGFDKNGLPYGIQIVGRKNNDALTIACAVELEKAFGGWKSPGTN</sequence>
<evidence type="ECO:0000256" key="1">
    <source>
        <dbReference type="PIRSR" id="PIRSR001221-1"/>
    </source>
</evidence>
<comment type="caution">
    <text evidence="4">The sequence shown here is derived from an EMBL/GenBank/DDBJ whole genome shotgun (WGS) entry which is preliminary data.</text>
</comment>
<reference evidence="4 5" key="1">
    <citation type="submission" date="2024-04" db="EMBL/GenBank/DDBJ databases">
        <authorList>
            <person name="Rising A."/>
            <person name="Reimegard J."/>
            <person name="Sonavane S."/>
            <person name="Akerstrom W."/>
            <person name="Nylinder S."/>
            <person name="Hedman E."/>
            <person name="Kallberg Y."/>
        </authorList>
    </citation>
    <scope>NUCLEOTIDE SEQUENCE [LARGE SCALE GENOMIC DNA]</scope>
</reference>
<evidence type="ECO:0000256" key="2">
    <source>
        <dbReference type="SAM" id="Phobius"/>
    </source>
</evidence>
<dbReference type="PIRSF" id="PIRSF001221">
    <property type="entry name" value="Amidase_fungi"/>
    <property type="match status" value="1"/>
</dbReference>
<dbReference type="Proteomes" id="UP001497382">
    <property type="component" value="Unassembled WGS sequence"/>
</dbReference>
<dbReference type="PANTHER" id="PTHR43372:SF2">
    <property type="entry name" value="IP13792P"/>
    <property type="match status" value="1"/>
</dbReference>
<evidence type="ECO:0000259" key="3">
    <source>
        <dbReference type="Pfam" id="PF01425"/>
    </source>
</evidence>
<dbReference type="EMBL" id="CAXIEN010000301">
    <property type="protein sequence ID" value="CAL1292224.1"/>
    <property type="molecule type" value="Genomic_DNA"/>
</dbReference>
<dbReference type="InterPro" id="IPR023631">
    <property type="entry name" value="Amidase_dom"/>
</dbReference>
<feature type="active site" description="Charge relay system" evidence="1">
    <location>
        <position position="127"/>
    </location>
</feature>
<dbReference type="SUPFAM" id="SSF75304">
    <property type="entry name" value="Amidase signature (AS) enzymes"/>
    <property type="match status" value="1"/>
</dbReference>
<feature type="active site" description="Acyl-ester intermediate" evidence="1">
    <location>
        <position position="226"/>
    </location>
</feature>
<dbReference type="InterPro" id="IPR052739">
    <property type="entry name" value="FAAH2"/>
</dbReference>
<protein>
    <recommendedName>
        <fullName evidence="3">Amidase domain-containing protein</fullName>
    </recommendedName>
</protein>
<feature type="transmembrane region" description="Helical" evidence="2">
    <location>
        <begin position="6"/>
        <end position="29"/>
    </location>
</feature>
<feature type="domain" description="Amidase" evidence="3">
    <location>
        <begin position="65"/>
        <end position="511"/>
    </location>
</feature>
<proteinExistence type="predicted"/>
<evidence type="ECO:0000313" key="5">
    <source>
        <dbReference type="Proteomes" id="UP001497382"/>
    </source>
</evidence>
<name>A0AAV2B8A2_9ARAC</name>
<keyword evidence="2" id="KW-1133">Transmembrane helix</keyword>
<accession>A0AAV2B8A2</accession>
<keyword evidence="2" id="KW-0812">Transmembrane</keyword>
<keyword evidence="5" id="KW-1185">Reference proteome</keyword>